<dbReference type="InterPro" id="IPR002523">
    <property type="entry name" value="MgTranspt_CorA/ZnTranspt_ZntB"/>
</dbReference>
<accession>A0ABT9FTL6</accession>
<evidence type="ECO:0000256" key="6">
    <source>
        <dbReference type="ARBA" id="ARBA00022989"/>
    </source>
</evidence>
<evidence type="ECO:0000256" key="1">
    <source>
        <dbReference type="ARBA" id="ARBA00004651"/>
    </source>
</evidence>
<keyword evidence="4" id="KW-1003">Cell membrane</keyword>
<keyword evidence="3" id="KW-0813">Transport</keyword>
<keyword evidence="10" id="KW-1185">Reference proteome</keyword>
<dbReference type="EMBL" id="JAPCKK010000017">
    <property type="protein sequence ID" value="MDP4098078.1"/>
    <property type="molecule type" value="Genomic_DNA"/>
</dbReference>
<dbReference type="SUPFAM" id="SSF144083">
    <property type="entry name" value="Magnesium transport protein CorA, transmembrane region"/>
    <property type="match status" value="1"/>
</dbReference>
<dbReference type="Gene3D" id="1.20.58.340">
    <property type="entry name" value="Magnesium transport protein CorA, transmembrane region"/>
    <property type="match status" value="2"/>
</dbReference>
<evidence type="ECO:0000256" key="8">
    <source>
        <dbReference type="SAM" id="Phobius"/>
    </source>
</evidence>
<evidence type="ECO:0000256" key="2">
    <source>
        <dbReference type="ARBA" id="ARBA00009765"/>
    </source>
</evidence>
<evidence type="ECO:0000256" key="3">
    <source>
        <dbReference type="ARBA" id="ARBA00022448"/>
    </source>
</evidence>
<dbReference type="CDD" id="cd12821">
    <property type="entry name" value="EcCorA_ZntB-like"/>
    <property type="match status" value="1"/>
</dbReference>
<reference evidence="9 10" key="1">
    <citation type="submission" date="2022-10" db="EMBL/GenBank/DDBJ databases">
        <title>Paenibacillus description and whole genome data of maize root bacterial community.</title>
        <authorList>
            <person name="Marton D."/>
            <person name="Farkas M."/>
            <person name="Cserhati M."/>
        </authorList>
    </citation>
    <scope>NUCLEOTIDE SEQUENCE [LARGE SCALE GENOMIC DNA]</scope>
    <source>
        <strain evidence="9 10">P96</strain>
    </source>
</reference>
<dbReference type="PANTHER" id="PTHR46494">
    <property type="entry name" value="CORA FAMILY METAL ION TRANSPORTER (EUROFUNG)"/>
    <property type="match status" value="1"/>
</dbReference>
<gene>
    <name evidence="9" type="ORF">OIN60_15060</name>
</gene>
<dbReference type="Proteomes" id="UP001241848">
    <property type="component" value="Unassembled WGS sequence"/>
</dbReference>
<evidence type="ECO:0000313" key="10">
    <source>
        <dbReference type="Proteomes" id="UP001241848"/>
    </source>
</evidence>
<keyword evidence="5 8" id="KW-0812">Transmembrane</keyword>
<feature type="transmembrane region" description="Helical" evidence="8">
    <location>
        <begin position="253"/>
        <end position="273"/>
    </location>
</feature>
<evidence type="ECO:0000256" key="5">
    <source>
        <dbReference type="ARBA" id="ARBA00022692"/>
    </source>
</evidence>
<dbReference type="InterPro" id="IPR045861">
    <property type="entry name" value="CorA_cytoplasmic_dom"/>
</dbReference>
<comment type="caution">
    <text evidence="9">The sequence shown here is derived from an EMBL/GenBank/DDBJ whole genome shotgun (WGS) entry which is preliminary data.</text>
</comment>
<dbReference type="PANTHER" id="PTHR46494:SF2">
    <property type="entry name" value="MAGNESIUM TRANSPORT PROTEIN CORA"/>
    <property type="match status" value="1"/>
</dbReference>
<protein>
    <submittedName>
        <fullName evidence="9">Magnesium transporter CorA family protein</fullName>
    </submittedName>
</protein>
<proteinExistence type="inferred from homology"/>
<feature type="transmembrane region" description="Helical" evidence="8">
    <location>
        <begin position="285"/>
        <end position="305"/>
    </location>
</feature>
<evidence type="ECO:0000256" key="7">
    <source>
        <dbReference type="ARBA" id="ARBA00023136"/>
    </source>
</evidence>
<keyword evidence="6 8" id="KW-1133">Transmembrane helix</keyword>
<name>A0ABT9FTL6_9BACL</name>
<dbReference type="SUPFAM" id="SSF143865">
    <property type="entry name" value="CorA soluble domain-like"/>
    <property type="match status" value="1"/>
</dbReference>
<comment type="similarity">
    <text evidence="2">Belongs to the CorA metal ion transporter (MIT) (TC 1.A.35) family.</text>
</comment>
<evidence type="ECO:0000256" key="4">
    <source>
        <dbReference type="ARBA" id="ARBA00022475"/>
    </source>
</evidence>
<dbReference type="Pfam" id="PF01544">
    <property type="entry name" value="CorA"/>
    <property type="match status" value="1"/>
</dbReference>
<evidence type="ECO:0000313" key="9">
    <source>
        <dbReference type="EMBL" id="MDP4098078.1"/>
    </source>
</evidence>
<comment type="subcellular location">
    <subcellularLocation>
        <location evidence="1">Cell membrane</location>
        <topology evidence="1">Multi-pass membrane protein</topology>
    </subcellularLocation>
</comment>
<sequence length="324" mass="38010">MSKAVPEMNKYVFNQGEWEWWDLEAPEWSSSNLTRLEEELPETGIWLKVIKEVESNYLSVRYPDGRHPLLFGTLQYSVKETLTSNHNANVFHFFVHGSRLVTINLDERTRMIMCSEERTRMLHECSSGADGLFILVRLLLHYFQNGMDHFELNLRPLEESMEKNNARTLMDKILNSRFELLYWSNMFVPFQELISASREAYLDTLDNNPFFQRMLYRIERIQRLFEHYEREIDTLISIDNAISGFRGNEITKTLTIVTAVFTPATVVGAVWGMNFENLIWTKAPWGFTVVMIATLISMAGMYIWMRKKGFTGDLLRASKKERNI</sequence>
<keyword evidence="7 8" id="KW-0472">Membrane</keyword>
<organism evidence="9 10">
    <name type="scientific">Paenibacillus zeirhizosphaerae</name>
    <dbReference type="NCBI Taxonomy" id="2987519"/>
    <lineage>
        <taxon>Bacteria</taxon>
        <taxon>Bacillati</taxon>
        <taxon>Bacillota</taxon>
        <taxon>Bacilli</taxon>
        <taxon>Bacillales</taxon>
        <taxon>Paenibacillaceae</taxon>
        <taxon>Paenibacillus</taxon>
    </lineage>
</organism>
<dbReference type="InterPro" id="IPR045863">
    <property type="entry name" value="CorA_TM1_TM2"/>
</dbReference>